<evidence type="ECO:0000313" key="4">
    <source>
        <dbReference type="EMBL" id="QDT03470.1"/>
    </source>
</evidence>
<evidence type="ECO:0000259" key="2">
    <source>
        <dbReference type="Pfam" id="PF00534"/>
    </source>
</evidence>
<dbReference type="Pfam" id="PF00534">
    <property type="entry name" value="Glycos_transf_1"/>
    <property type="match status" value="1"/>
</dbReference>
<reference evidence="4 5" key="1">
    <citation type="submission" date="2019-02" db="EMBL/GenBank/DDBJ databases">
        <title>Deep-cultivation of Planctomycetes and their phenomic and genomic characterization uncovers novel biology.</title>
        <authorList>
            <person name="Wiegand S."/>
            <person name="Jogler M."/>
            <person name="Boedeker C."/>
            <person name="Pinto D."/>
            <person name="Vollmers J."/>
            <person name="Rivas-Marin E."/>
            <person name="Kohn T."/>
            <person name="Peeters S.H."/>
            <person name="Heuer A."/>
            <person name="Rast P."/>
            <person name="Oberbeckmann S."/>
            <person name="Bunk B."/>
            <person name="Jeske O."/>
            <person name="Meyerdierks A."/>
            <person name="Storesund J.E."/>
            <person name="Kallscheuer N."/>
            <person name="Luecker S."/>
            <person name="Lage O.M."/>
            <person name="Pohl T."/>
            <person name="Merkel B.J."/>
            <person name="Hornburger P."/>
            <person name="Mueller R.-W."/>
            <person name="Bruemmer F."/>
            <person name="Labrenz M."/>
            <person name="Spormann A.M."/>
            <person name="Op den Camp H."/>
            <person name="Overmann J."/>
            <person name="Amann R."/>
            <person name="Jetten M.S.M."/>
            <person name="Mascher T."/>
            <person name="Medema M.H."/>
            <person name="Devos D.P."/>
            <person name="Kaster A.-K."/>
            <person name="Ovreas L."/>
            <person name="Rohde M."/>
            <person name="Galperin M.Y."/>
            <person name="Jogler C."/>
        </authorList>
    </citation>
    <scope>NUCLEOTIDE SEQUENCE [LARGE SCALE GENOMIC DNA]</scope>
    <source>
        <strain evidence="4 5">K22_7</strain>
    </source>
</reference>
<keyword evidence="4" id="KW-0328">Glycosyltransferase</keyword>
<evidence type="ECO:0000256" key="1">
    <source>
        <dbReference type="SAM" id="MobiDB-lite"/>
    </source>
</evidence>
<sequence length="431" mass="46572">MLSPANFEHTANESASGTAATMPLASNPGLGVAPTADQSAAESSQFSRANSLSQNPTSNPVIDVKVLHVVNGEHFSGAERVQSHLGRCLPKFGVAADFACVKPGKFAEMLNEESPDWGIGHDASMAHRFDLRAVGRIRDLIREYRYDLLHAHTPRTAMITALASRMAGVPWIYHVHSPAARDSSRMITNHVNAWIEKQSLRSCSHLITVSESLRKDCIERGAAPSKVTVVHNGVPAIRPPRTRYPVVGGRWTIGMVALMRPRKGLEIALDALAKLRDAGHDVVLRVIGPFETADYEAGIQKQIAALEIRDRVEQVGFTSNVPEALVELDAMILPSLFGEGLPMVVLEAMAAAVPVIATRVEGTPEAVTHGVEGFLAKPRDASSLADSIADLVTGKFDWTTMSENAFQSHAERFSDLAMASGTADVYHNLLR</sequence>
<dbReference type="RefSeq" id="WP_246146682.1">
    <property type="nucleotide sequence ID" value="NZ_CP036525.1"/>
</dbReference>
<feature type="compositionally biased region" description="Polar residues" evidence="1">
    <location>
        <begin position="36"/>
        <end position="57"/>
    </location>
</feature>
<organism evidence="4 5">
    <name type="scientific">Rubripirellula lacrimiformis</name>
    <dbReference type="NCBI Taxonomy" id="1930273"/>
    <lineage>
        <taxon>Bacteria</taxon>
        <taxon>Pseudomonadati</taxon>
        <taxon>Planctomycetota</taxon>
        <taxon>Planctomycetia</taxon>
        <taxon>Pirellulales</taxon>
        <taxon>Pirellulaceae</taxon>
        <taxon>Rubripirellula</taxon>
    </lineage>
</organism>
<dbReference type="EC" id="2.4.1.250" evidence="4"/>
<dbReference type="Pfam" id="PF13439">
    <property type="entry name" value="Glyco_transf_4"/>
    <property type="match status" value="1"/>
</dbReference>
<evidence type="ECO:0000313" key="5">
    <source>
        <dbReference type="Proteomes" id="UP000318538"/>
    </source>
</evidence>
<gene>
    <name evidence="4" type="primary">mshA_2</name>
    <name evidence="4" type="ORF">K227x_18540</name>
</gene>
<dbReference type="AlphaFoldDB" id="A0A517N8L8"/>
<accession>A0A517N8L8</accession>
<evidence type="ECO:0000259" key="3">
    <source>
        <dbReference type="Pfam" id="PF13439"/>
    </source>
</evidence>
<dbReference type="CDD" id="cd03808">
    <property type="entry name" value="GT4_CapM-like"/>
    <property type="match status" value="1"/>
</dbReference>
<feature type="domain" description="Glycosyl transferase family 1" evidence="2">
    <location>
        <begin position="248"/>
        <end position="405"/>
    </location>
</feature>
<protein>
    <submittedName>
        <fullName evidence="4">D-inositol 3-phosphate glycosyltransferase</fullName>
        <ecNumber evidence="4">2.4.1.250</ecNumber>
    </submittedName>
</protein>
<dbReference type="PANTHER" id="PTHR12526:SF636">
    <property type="entry name" value="BLL3647 PROTEIN"/>
    <property type="match status" value="1"/>
</dbReference>
<dbReference type="InterPro" id="IPR001296">
    <property type="entry name" value="Glyco_trans_1"/>
</dbReference>
<dbReference type="PANTHER" id="PTHR12526">
    <property type="entry name" value="GLYCOSYLTRANSFERASE"/>
    <property type="match status" value="1"/>
</dbReference>
<dbReference type="EMBL" id="CP036525">
    <property type="protein sequence ID" value="QDT03470.1"/>
    <property type="molecule type" value="Genomic_DNA"/>
</dbReference>
<feature type="region of interest" description="Disordered" evidence="1">
    <location>
        <begin position="1"/>
        <end position="57"/>
    </location>
</feature>
<dbReference type="InterPro" id="IPR028098">
    <property type="entry name" value="Glyco_trans_4-like_N"/>
</dbReference>
<proteinExistence type="predicted"/>
<dbReference type="Proteomes" id="UP000318538">
    <property type="component" value="Chromosome"/>
</dbReference>
<dbReference type="GO" id="GO:0102710">
    <property type="term" value="F:D-inositol-3-phosphate glycosyltransferase activity"/>
    <property type="evidence" value="ECO:0007669"/>
    <property type="project" value="UniProtKB-EC"/>
</dbReference>
<keyword evidence="4" id="KW-0808">Transferase</keyword>
<dbReference type="Gene3D" id="3.40.50.2000">
    <property type="entry name" value="Glycogen Phosphorylase B"/>
    <property type="match status" value="2"/>
</dbReference>
<keyword evidence="5" id="KW-1185">Reference proteome</keyword>
<feature type="domain" description="Glycosyltransferase subfamily 4-like N-terminal" evidence="3">
    <location>
        <begin position="76"/>
        <end position="235"/>
    </location>
</feature>
<name>A0A517N8L8_9BACT</name>
<dbReference type="SUPFAM" id="SSF53756">
    <property type="entry name" value="UDP-Glycosyltransferase/glycogen phosphorylase"/>
    <property type="match status" value="1"/>
</dbReference>
<dbReference type="KEGG" id="rlc:K227x_18540"/>